<comment type="catalytic activity">
    <reaction evidence="15">
        <text>N(6)-(2E)-butenoyl-L-lysyl-[protein] + H2O = (2E)-2-butenoate + L-lysyl-[protein]</text>
        <dbReference type="Rhea" id="RHEA:69172"/>
        <dbReference type="Rhea" id="RHEA-COMP:9752"/>
        <dbReference type="Rhea" id="RHEA-COMP:13707"/>
        <dbReference type="ChEBI" id="CHEBI:15377"/>
        <dbReference type="ChEBI" id="CHEBI:29969"/>
        <dbReference type="ChEBI" id="CHEBI:35899"/>
        <dbReference type="ChEBI" id="CHEBI:137954"/>
    </reaction>
    <physiologicalReaction direction="left-to-right" evidence="15">
        <dbReference type="Rhea" id="RHEA:69173"/>
    </physiologicalReaction>
</comment>
<organism>
    <name type="scientific">Culex quinquefasciatus</name>
    <name type="common">Southern house mosquito</name>
    <name type="synonym">Culex pungens</name>
    <dbReference type="NCBI Taxonomy" id="7176"/>
    <lineage>
        <taxon>Eukaryota</taxon>
        <taxon>Metazoa</taxon>
        <taxon>Ecdysozoa</taxon>
        <taxon>Arthropoda</taxon>
        <taxon>Hexapoda</taxon>
        <taxon>Insecta</taxon>
        <taxon>Pterygota</taxon>
        <taxon>Neoptera</taxon>
        <taxon>Endopterygota</taxon>
        <taxon>Diptera</taxon>
        <taxon>Nematocera</taxon>
        <taxon>Culicoidea</taxon>
        <taxon>Culicidae</taxon>
        <taxon>Culicinae</taxon>
        <taxon>Culicini</taxon>
        <taxon>Culex</taxon>
        <taxon>Culex</taxon>
    </lineage>
</organism>
<evidence type="ECO:0000256" key="8">
    <source>
        <dbReference type="ARBA" id="ARBA00022723"/>
    </source>
</evidence>
<dbReference type="PANTHER" id="PTHR10625">
    <property type="entry name" value="HISTONE DEACETYLASE HDAC1-RELATED"/>
    <property type="match status" value="1"/>
</dbReference>
<dbReference type="STRING" id="7176.B0X187"/>
<reference evidence="22" key="1">
    <citation type="submission" date="2007-03" db="EMBL/GenBank/DDBJ databases">
        <title>Annotation of Culex pipiens quinquefasciatus.</title>
        <authorList>
            <consortium name="The Broad Institute Genome Sequencing Platform"/>
            <person name="Atkinson P.W."/>
            <person name="Hemingway J."/>
            <person name="Christensen B.M."/>
            <person name="Higgs S."/>
            <person name="Kodira C."/>
            <person name="Hannick L."/>
            <person name="Megy K."/>
            <person name="O'Leary S."/>
            <person name="Pearson M."/>
            <person name="Haas B.J."/>
            <person name="Mauceli E."/>
            <person name="Wortman J.R."/>
            <person name="Lee N.H."/>
            <person name="Guigo R."/>
            <person name="Stanke M."/>
            <person name="Alvarado L."/>
            <person name="Amedeo P."/>
            <person name="Antoine C.H."/>
            <person name="Arensburger P."/>
            <person name="Bidwell S.L."/>
            <person name="Crawford M."/>
            <person name="Camaro F."/>
            <person name="Devon K."/>
            <person name="Engels R."/>
            <person name="Hammond M."/>
            <person name="Howarth C."/>
            <person name="Koehrsen M."/>
            <person name="Lawson D."/>
            <person name="Montgomery P."/>
            <person name="Nene V."/>
            <person name="Nusbaum C."/>
            <person name="Puiu D."/>
            <person name="Romero-Severson J."/>
            <person name="Severson D.W."/>
            <person name="Shumway M."/>
            <person name="Sisk P."/>
            <person name="Stolte C."/>
            <person name="Zeng Q."/>
            <person name="Eisenstadt E."/>
            <person name="Fraser-Liggett C."/>
            <person name="Strausberg R."/>
            <person name="Galagan J."/>
            <person name="Birren B."/>
            <person name="Collins F.H."/>
        </authorList>
    </citation>
    <scope>NUCLEOTIDE SEQUENCE [LARGE SCALE GENOMIC DNA]</scope>
    <source>
        <strain evidence="22">JHB</strain>
    </source>
</reference>
<dbReference type="InterPro" id="IPR037138">
    <property type="entry name" value="His_deacetylse_dom_sf"/>
</dbReference>
<dbReference type="GO" id="GO:0031507">
    <property type="term" value="P:heterochromatin formation"/>
    <property type="evidence" value="ECO:0007669"/>
    <property type="project" value="TreeGrafter"/>
</dbReference>
<keyword evidence="8 20" id="KW-0479">Metal-binding</keyword>
<evidence type="ECO:0000256" key="17">
    <source>
        <dbReference type="PIRNR" id="PIRNR037913"/>
    </source>
</evidence>
<dbReference type="PIRSF" id="PIRSF037913">
    <property type="entry name" value="His_deacetylse_1"/>
    <property type="match status" value="1"/>
</dbReference>
<dbReference type="EnsemblMetazoa" id="CPIJ013336-RA">
    <property type="protein sequence ID" value="CPIJ013336-PA"/>
    <property type="gene ID" value="CPIJ013336"/>
</dbReference>
<dbReference type="GO" id="GO:0046872">
    <property type="term" value="F:metal ion binding"/>
    <property type="evidence" value="ECO:0007669"/>
    <property type="project" value="UniProtKB-KW"/>
</dbReference>
<evidence type="ECO:0000313" key="24">
    <source>
        <dbReference type="Proteomes" id="UP000002320"/>
    </source>
</evidence>
<comment type="subcellular location">
    <subcellularLocation>
        <location evidence="3">Chromosome</location>
    </subcellularLocation>
    <subcellularLocation>
        <location evidence="4">Cytoplasm</location>
    </subcellularLocation>
    <subcellularLocation>
        <location evidence="2 17">Nucleus</location>
    </subcellularLocation>
</comment>
<dbReference type="HOGENOM" id="CLU_007727_7_4_1"/>
<keyword evidence="9 17" id="KW-0378">Hydrolase</keyword>
<name>B0X187_CULQU</name>
<dbReference type="InterPro" id="IPR023696">
    <property type="entry name" value="Ureohydrolase_dom_sf"/>
</dbReference>
<evidence type="ECO:0000256" key="12">
    <source>
        <dbReference type="ARBA" id="ARBA00023163"/>
    </source>
</evidence>
<dbReference type="VEuPathDB" id="VectorBase:CQUJHB014702"/>
<dbReference type="GO" id="GO:0005694">
    <property type="term" value="C:chromosome"/>
    <property type="evidence" value="ECO:0007669"/>
    <property type="project" value="UniProtKB-SubCell"/>
</dbReference>
<protein>
    <recommendedName>
        <fullName evidence="17">Histone deacetylase</fullName>
        <ecNumber evidence="17">3.5.1.98</ecNumber>
    </recommendedName>
</protein>
<dbReference type="EC" id="3.5.1.98" evidence="17"/>
<evidence type="ECO:0000256" key="7">
    <source>
        <dbReference type="ARBA" id="ARBA00022491"/>
    </source>
</evidence>
<dbReference type="Proteomes" id="UP000002320">
    <property type="component" value="Unassembled WGS sequence"/>
</dbReference>
<reference evidence="23" key="2">
    <citation type="submission" date="2020-05" db="UniProtKB">
        <authorList>
            <consortium name="EnsemblMetazoa"/>
        </authorList>
    </citation>
    <scope>IDENTIFICATION</scope>
    <source>
        <strain evidence="23">JHB</strain>
    </source>
</reference>
<dbReference type="GO" id="GO:0005634">
    <property type="term" value="C:nucleus"/>
    <property type="evidence" value="ECO:0007669"/>
    <property type="project" value="UniProtKB-SubCell"/>
</dbReference>
<feature type="binding site" evidence="19">
    <location>
        <position position="172"/>
    </location>
    <ligand>
        <name>substrate</name>
    </ligand>
</feature>
<dbReference type="InterPro" id="IPR023801">
    <property type="entry name" value="His_deacetylse_dom"/>
</dbReference>
<evidence type="ECO:0000256" key="2">
    <source>
        <dbReference type="ARBA" id="ARBA00004123"/>
    </source>
</evidence>
<dbReference type="GO" id="GO:0005737">
    <property type="term" value="C:cytoplasm"/>
    <property type="evidence" value="ECO:0007669"/>
    <property type="project" value="UniProtKB-SubCell"/>
</dbReference>
<dbReference type="InterPro" id="IPR003084">
    <property type="entry name" value="HDAC_I/II"/>
</dbReference>
<evidence type="ECO:0000256" key="19">
    <source>
        <dbReference type="PIRSR" id="PIRSR037913-2"/>
    </source>
</evidence>
<feature type="binding site" evidence="20">
    <location>
        <position position="199"/>
    </location>
    <ligand>
        <name>a divalent metal cation</name>
        <dbReference type="ChEBI" id="CHEBI:60240"/>
    </ligand>
</feature>
<evidence type="ECO:0000256" key="3">
    <source>
        <dbReference type="ARBA" id="ARBA00004286"/>
    </source>
</evidence>
<gene>
    <name evidence="23" type="primary">6046179</name>
    <name evidence="22" type="ORF">CpipJ_CPIJ013336</name>
</gene>
<evidence type="ECO:0000256" key="5">
    <source>
        <dbReference type="ARBA" id="ARBA00022454"/>
    </source>
</evidence>
<evidence type="ECO:0000256" key="4">
    <source>
        <dbReference type="ARBA" id="ARBA00004496"/>
    </source>
</evidence>
<keyword evidence="10 17" id="KW-0156">Chromatin regulator</keyword>
<feature type="active site" description="Proton acceptor" evidence="18">
    <location>
        <position position="164"/>
    </location>
</feature>
<feature type="binding site" evidence="19">
    <location>
        <position position="123"/>
    </location>
    <ligand>
        <name>substrate</name>
    </ligand>
</feature>
<evidence type="ECO:0000256" key="10">
    <source>
        <dbReference type="ARBA" id="ARBA00022853"/>
    </source>
</evidence>
<dbReference type="PRINTS" id="PR01270">
    <property type="entry name" value="HDASUPER"/>
</dbReference>
<evidence type="ECO:0000313" key="23">
    <source>
        <dbReference type="EnsemblMetazoa" id="CPIJ013336-PA"/>
    </source>
</evidence>
<evidence type="ECO:0000313" key="22">
    <source>
        <dbReference type="EMBL" id="EDS38536.1"/>
    </source>
</evidence>
<keyword evidence="11 17" id="KW-0805">Transcription regulation</keyword>
<comment type="cofactor">
    <cofactor evidence="1">
        <name>a divalent metal cation</name>
        <dbReference type="ChEBI" id="CHEBI:60240"/>
    </cofactor>
</comment>
<evidence type="ECO:0000256" key="15">
    <source>
        <dbReference type="ARBA" id="ARBA00049193"/>
    </source>
</evidence>
<dbReference type="KEGG" id="cqu:CpipJ_CPIJ013336"/>
<dbReference type="Pfam" id="PF00850">
    <property type="entry name" value="Hist_deacetyl"/>
    <property type="match status" value="1"/>
</dbReference>
<dbReference type="AlphaFoldDB" id="B0X187"/>
<feature type="binding site" evidence="20">
    <location>
        <position position="201"/>
    </location>
    <ligand>
        <name>a divalent metal cation</name>
        <dbReference type="ChEBI" id="CHEBI:60240"/>
    </ligand>
</feature>
<evidence type="ECO:0000256" key="14">
    <source>
        <dbReference type="ARBA" id="ARBA00049136"/>
    </source>
</evidence>
<dbReference type="OMA" id="SIEYGLX"/>
<evidence type="ECO:0000256" key="9">
    <source>
        <dbReference type="ARBA" id="ARBA00022801"/>
    </source>
</evidence>
<dbReference type="PANTHER" id="PTHR10625:SF14">
    <property type="entry name" value="HISTONE DEACETYLASE 8"/>
    <property type="match status" value="1"/>
</dbReference>
<dbReference type="Gene3D" id="3.40.800.20">
    <property type="entry name" value="Histone deacetylase domain"/>
    <property type="match status" value="1"/>
</dbReference>
<dbReference type="VEuPathDB" id="VectorBase:CPIJ013336"/>
<comment type="catalytic activity">
    <reaction evidence="16">
        <text>N(6)-acetyl-L-lysyl-[histone] + H2O = L-lysyl-[histone] + acetate</text>
        <dbReference type="Rhea" id="RHEA:58196"/>
        <dbReference type="Rhea" id="RHEA-COMP:9845"/>
        <dbReference type="Rhea" id="RHEA-COMP:11338"/>
        <dbReference type="ChEBI" id="CHEBI:15377"/>
        <dbReference type="ChEBI" id="CHEBI:29969"/>
        <dbReference type="ChEBI" id="CHEBI:30089"/>
        <dbReference type="ChEBI" id="CHEBI:61930"/>
        <dbReference type="EC" id="3.5.1.98"/>
    </reaction>
    <physiologicalReaction direction="left-to-right" evidence="16">
        <dbReference type="Rhea" id="RHEA:58197"/>
    </physiologicalReaction>
</comment>
<feature type="binding site" evidence="19">
    <location>
        <position position="327"/>
    </location>
    <ligand>
        <name>substrate</name>
    </ligand>
</feature>
<keyword evidence="6" id="KW-0963">Cytoplasm</keyword>
<feature type="domain" description="Histone deacetylase" evidence="21">
    <location>
        <begin position="58"/>
        <end position="342"/>
    </location>
</feature>
<keyword evidence="12 17" id="KW-0804">Transcription</keyword>
<evidence type="ECO:0000259" key="21">
    <source>
        <dbReference type="Pfam" id="PF00850"/>
    </source>
</evidence>
<proteinExistence type="inferred from homology"/>
<feature type="binding site" evidence="20">
    <location>
        <position position="288"/>
    </location>
    <ligand>
        <name>a divalent metal cation</name>
        <dbReference type="ChEBI" id="CHEBI:60240"/>
    </ligand>
</feature>
<keyword evidence="24" id="KW-1185">Reference proteome</keyword>
<keyword evidence="13 17" id="KW-0539">Nucleus</keyword>
<dbReference type="GO" id="GO:0141221">
    <property type="term" value="F:histone deacetylase activity, hydrolytic mechanism"/>
    <property type="evidence" value="ECO:0007669"/>
    <property type="project" value="UniProtKB-EC"/>
</dbReference>
<sequence>MTLFEQQHNSESTGEEEAWGHTTIRSKIWLYSLGAPCYSGSLCDGTLYFHEYSLSVTTKVVDELIASYGLLDKCHTVNPPKCSSSDLLIFHSSDYVDFLKRSNQVDDLNEVTEELEEFGIAYDCPLIDRIYDFVTQVAGSSMAAVDAVLNGAKFAINWSGGWHHAQRDKASGFCYVNDIVIGISKLRSKFQKVLYIDLDVHHGDGVENAFCSSKYVMTVSTHLHEAGYFPGTGNVTDIGIGAGRGYTVNAPYDRDISGEMFVPYFTEIAQAVYETFRPNVCVIQCGGDVISGDHLGGTNLLPEDCISCVKKILEFKVPFIFLGGGGYNIINTAKYWTALTATILNVEISKDIPENDFFLDFGPDYVIDVCKRNVKDKNSAQDLSQKVCIIKGNLERYVRSAS</sequence>
<evidence type="ECO:0000256" key="20">
    <source>
        <dbReference type="PIRSR" id="PIRSR037913-3"/>
    </source>
</evidence>
<dbReference type="InterPro" id="IPR000286">
    <property type="entry name" value="HDACs"/>
</dbReference>
<evidence type="ECO:0000256" key="6">
    <source>
        <dbReference type="ARBA" id="ARBA00022490"/>
    </source>
</evidence>
<evidence type="ECO:0000256" key="18">
    <source>
        <dbReference type="PIRSR" id="PIRSR037913-1"/>
    </source>
</evidence>
<dbReference type="eggNOG" id="KOG1342">
    <property type="taxonomic scope" value="Eukaryota"/>
</dbReference>
<accession>B0X187</accession>
<comment type="catalytic activity">
    <reaction evidence="14">
        <text>N(6)-acetyl-L-lysyl-[protein] + H2O = L-lysyl-[protein] + acetate</text>
        <dbReference type="Rhea" id="RHEA:58108"/>
        <dbReference type="Rhea" id="RHEA-COMP:9752"/>
        <dbReference type="Rhea" id="RHEA-COMP:10731"/>
        <dbReference type="ChEBI" id="CHEBI:15377"/>
        <dbReference type="ChEBI" id="CHEBI:29969"/>
        <dbReference type="ChEBI" id="CHEBI:30089"/>
        <dbReference type="ChEBI" id="CHEBI:61930"/>
    </reaction>
    <physiologicalReaction direction="left-to-right" evidence="14">
        <dbReference type="Rhea" id="RHEA:58109"/>
    </physiologicalReaction>
</comment>
<dbReference type="InParanoid" id="B0X187"/>
<evidence type="ECO:0000256" key="11">
    <source>
        <dbReference type="ARBA" id="ARBA00023015"/>
    </source>
</evidence>
<evidence type="ECO:0000256" key="1">
    <source>
        <dbReference type="ARBA" id="ARBA00001968"/>
    </source>
</evidence>
<dbReference type="OrthoDB" id="73273at2759"/>
<dbReference type="PRINTS" id="PR01271">
    <property type="entry name" value="HISDACETLASE"/>
</dbReference>
<evidence type="ECO:0000256" key="13">
    <source>
        <dbReference type="ARBA" id="ARBA00023242"/>
    </source>
</evidence>
<dbReference type="SUPFAM" id="SSF52768">
    <property type="entry name" value="Arginase/deacetylase"/>
    <property type="match status" value="1"/>
</dbReference>
<comment type="similarity">
    <text evidence="17">Belongs to the histone deacetylase family. HD Type 1 subfamily.</text>
</comment>
<evidence type="ECO:0000256" key="16">
    <source>
        <dbReference type="ARBA" id="ARBA00049416"/>
    </source>
</evidence>
<keyword evidence="5" id="KW-0158">Chromosome</keyword>
<keyword evidence="7" id="KW-0678">Repressor</keyword>
<dbReference type="EMBL" id="DS232256">
    <property type="protein sequence ID" value="EDS38536.1"/>
    <property type="molecule type" value="Genomic_DNA"/>
</dbReference>